<sequence>MQPANVTAFAKCMGDCVENFIDGMKKSDVGVVERADGNLQVTIGGWPVHRFNKLPRAWPAKAIGCDNAIPSVFFSRPWSEFRPWHATDHRGRLAPAPSRTGEAGARCVIAWIRPVRAGWGRSSARRGPPAKRGPRGRARCGGRPR</sequence>
<protein>
    <submittedName>
        <fullName evidence="2">Uncharacterized protein</fullName>
    </submittedName>
</protein>
<evidence type="ECO:0000313" key="3">
    <source>
        <dbReference type="Proteomes" id="UP001059597"/>
    </source>
</evidence>
<keyword evidence="3" id="KW-1185">Reference proteome</keyword>
<feature type="compositionally biased region" description="Basic residues" evidence="1">
    <location>
        <begin position="128"/>
        <end position="145"/>
    </location>
</feature>
<gene>
    <name evidence="2" type="ORF">HEK616_32790</name>
</gene>
<evidence type="ECO:0000256" key="1">
    <source>
        <dbReference type="SAM" id="MobiDB-lite"/>
    </source>
</evidence>
<dbReference type="Proteomes" id="UP001059597">
    <property type="component" value="Chromosome"/>
</dbReference>
<name>A0ABN6QWM2_STRNI</name>
<dbReference type="EMBL" id="AP026073">
    <property type="protein sequence ID" value="BDM69792.1"/>
    <property type="molecule type" value="Genomic_DNA"/>
</dbReference>
<reference evidence="2" key="1">
    <citation type="submission" date="2022-06" db="EMBL/GenBank/DDBJ databases">
        <title>Complete genome sequence of Streptomyces nigrescens HEK616.</title>
        <authorList>
            <person name="Asamizu S."/>
            <person name="Onaka H."/>
        </authorList>
    </citation>
    <scope>NUCLEOTIDE SEQUENCE</scope>
    <source>
        <strain evidence="2">HEK616</strain>
    </source>
</reference>
<proteinExistence type="predicted"/>
<feature type="region of interest" description="Disordered" evidence="1">
    <location>
        <begin position="120"/>
        <end position="145"/>
    </location>
</feature>
<organism evidence="2 3">
    <name type="scientific">Streptomyces nigrescens</name>
    <dbReference type="NCBI Taxonomy" id="1920"/>
    <lineage>
        <taxon>Bacteria</taxon>
        <taxon>Bacillati</taxon>
        <taxon>Actinomycetota</taxon>
        <taxon>Actinomycetes</taxon>
        <taxon>Kitasatosporales</taxon>
        <taxon>Streptomycetaceae</taxon>
        <taxon>Streptomyces</taxon>
    </lineage>
</organism>
<evidence type="ECO:0000313" key="2">
    <source>
        <dbReference type="EMBL" id="BDM69792.1"/>
    </source>
</evidence>
<accession>A0ABN6QWM2</accession>